<dbReference type="Proteomes" id="UP000012153">
    <property type="component" value="Unassembled WGS sequence"/>
</dbReference>
<sequence>MFVGLVMIKAAPEFFYSPKFSYVELTLNYNKKRANPTTGSD</sequence>
<name>M6UBM0_9LEPT</name>
<proteinExistence type="predicted"/>
<comment type="caution">
    <text evidence="1">The sequence shown here is derived from an EMBL/GenBank/DDBJ whole genome shotgun (WGS) entry which is preliminary data.</text>
</comment>
<protein>
    <submittedName>
        <fullName evidence="1">Uncharacterized protein</fullName>
    </submittedName>
</protein>
<accession>M6UBM0</accession>
<dbReference type="EMBL" id="AHOP02000019">
    <property type="protein sequence ID" value="EMO41920.1"/>
    <property type="molecule type" value="Genomic_DNA"/>
</dbReference>
<evidence type="ECO:0000313" key="1">
    <source>
        <dbReference type="EMBL" id="EMO41920.1"/>
    </source>
</evidence>
<reference evidence="1 2" key="1">
    <citation type="submission" date="2013-01" db="EMBL/GenBank/DDBJ databases">
        <authorList>
            <person name="Harkins D.M."/>
            <person name="Durkin A.S."/>
            <person name="Brinkac L.M."/>
            <person name="Haft D.H."/>
            <person name="Selengut J.D."/>
            <person name="Sanka R."/>
            <person name="DePew J."/>
            <person name="Purushe J."/>
            <person name="Matthias M.A."/>
            <person name="Vinetz J.M."/>
            <person name="Sutton G.G."/>
            <person name="Nierman W.C."/>
            <person name="Fouts D.E."/>
        </authorList>
    </citation>
    <scope>NUCLEOTIDE SEQUENCE [LARGE SCALE GENOMIC DNA]</scope>
    <source>
        <strain evidence="1 2">ZUN142</strain>
    </source>
</reference>
<gene>
    <name evidence="1" type="ORF">LEP1GSC186_3366</name>
</gene>
<dbReference type="AlphaFoldDB" id="M6UBM0"/>
<evidence type="ECO:0000313" key="2">
    <source>
        <dbReference type="Proteomes" id="UP000012153"/>
    </source>
</evidence>
<organism evidence="1 2">
    <name type="scientific">Leptospira noguchii serovar Autumnalis str. ZUN142</name>
    <dbReference type="NCBI Taxonomy" id="1085540"/>
    <lineage>
        <taxon>Bacteria</taxon>
        <taxon>Pseudomonadati</taxon>
        <taxon>Spirochaetota</taxon>
        <taxon>Spirochaetia</taxon>
        <taxon>Leptospirales</taxon>
        <taxon>Leptospiraceae</taxon>
        <taxon>Leptospira</taxon>
    </lineage>
</organism>